<dbReference type="Proteomes" id="UP000612808">
    <property type="component" value="Unassembled WGS sequence"/>
</dbReference>
<accession>A0A8J3NCN2</accession>
<protein>
    <submittedName>
        <fullName evidence="2">Toxin</fullName>
    </submittedName>
</protein>
<name>A0A8J3NCN2_9ACTN</name>
<dbReference type="InterPro" id="IPR007278">
    <property type="entry name" value="DUF397"/>
</dbReference>
<evidence type="ECO:0000313" key="2">
    <source>
        <dbReference type="EMBL" id="GID14494.1"/>
    </source>
</evidence>
<evidence type="ECO:0000259" key="1">
    <source>
        <dbReference type="Pfam" id="PF04149"/>
    </source>
</evidence>
<gene>
    <name evidence="2" type="ORF">Aru02nite_53830</name>
</gene>
<organism evidence="2 3">
    <name type="scientific">Actinocatenispora rupis</name>
    <dbReference type="NCBI Taxonomy" id="519421"/>
    <lineage>
        <taxon>Bacteria</taxon>
        <taxon>Bacillati</taxon>
        <taxon>Actinomycetota</taxon>
        <taxon>Actinomycetes</taxon>
        <taxon>Micromonosporales</taxon>
        <taxon>Micromonosporaceae</taxon>
        <taxon>Actinocatenispora</taxon>
    </lineage>
</organism>
<sequence>MSVSWWTSSRSSTQGGNCVEVGFDLLAWRKSSRSGSQGGQCVEVAERGATWYVRDSKDRRGPVLSVNGAAWAAFTDAVRRGRIG</sequence>
<evidence type="ECO:0000313" key="3">
    <source>
        <dbReference type="Proteomes" id="UP000612808"/>
    </source>
</evidence>
<dbReference type="RefSeq" id="WP_203662305.1">
    <property type="nucleotide sequence ID" value="NZ_BAAAZM010000018.1"/>
</dbReference>
<feature type="domain" description="DUF397" evidence="1">
    <location>
        <begin position="26"/>
        <end position="79"/>
    </location>
</feature>
<proteinExistence type="predicted"/>
<dbReference type="AlphaFoldDB" id="A0A8J3NCN2"/>
<dbReference type="EMBL" id="BOMB01000031">
    <property type="protein sequence ID" value="GID14494.1"/>
    <property type="molecule type" value="Genomic_DNA"/>
</dbReference>
<keyword evidence="3" id="KW-1185">Reference proteome</keyword>
<reference evidence="2" key="1">
    <citation type="submission" date="2021-01" db="EMBL/GenBank/DDBJ databases">
        <title>Whole genome shotgun sequence of Actinocatenispora rupis NBRC 107355.</title>
        <authorList>
            <person name="Komaki H."/>
            <person name="Tamura T."/>
        </authorList>
    </citation>
    <scope>NUCLEOTIDE SEQUENCE</scope>
    <source>
        <strain evidence="2">NBRC 107355</strain>
    </source>
</reference>
<dbReference type="Pfam" id="PF04149">
    <property type="entry name" value="DUF397"/>
    <property type="match status" value="1"/>
</dbReference>
<comment type="caution">
    <text evidence="2">The sequence shown here is derived from an EMBL/GenBank/DDBJ whole genome shotgun (WGS) entry which is preliminary data.</text>
</comment>